<dbReference type="UniPathway" id="UPA00094"/>
<keyword evidence="5" id="KW-0275">Fatty acid biosynthesis</keyword>
<dbReference type="NCBIfam" id="NF009466">
    <property type="entry name" value="PRK12826.1-2"/>
    <property type="match status" value="1"/>
</dbReference>
<dbReference type="InterPro" id="IPR036291">
    <property type="entry name" value="NAD(P)-bd_dom_sf"/>
</dbReference>
<keyword evidence="2 5" id="KW-0560">Oxidoreductase</keyword>
<feature type="domain" description="Ketoreductase" evidence="6">
    <location>
        <begin position="7"/>
        <end position="180"/>
    </location>
</feature>
<dbReference type="EMBL" id="DQWQ01000024">
    <property type="protein sequence ID" value="HDD35259.1"/>
    <property type="molecule type" value="Genomic_DNA"/>
</dbReference>
<dbReference type="GO" id="GO:0006633">
    <property type="term" value="P:fatty acid biosynthetic process"/>
    <property type="evidence" value="ECO:0007669"/>
    <property type="project" value="UniProtKB-UniPathway"/>
</dbReference>
<dbReference type="SUPFAM" id="SSF51735">
    <property type="entry name" value="NAD(P)-binding Rossmann-fold domains"/>
    <property type="match status" value="1"/>
</dbReference>
<dbReference type="PANTHER" id="PTHR42760">
    <property type="entry name" value="SHORT-CHAIN DEHYDROGENASES/REDUCTASES FAMILY MEMBER"/>
    <property type="match status" value="1"/>
</dbReference>
<evidence type="ECO:0000256" key="1">
    <source>
        <dbReference type="ARBA" id="ARBA00006484"/>
    </source>
</evidence>
<dbReference type="EC" id="1.1.1.100" evidence="5"/>
<comment type="pathway">
    <text evidence="5">Lipid metabolism; fatty acid biosynthesis.</text>
</comment>
<reference evidence="7" key="1">
    <citation type="journal article" date="2020" name="mSystems">
        <title>Genome- and Community-Level Interaction Insights into Carbon Utilization and Element Cycling Functions of Hydrothermarchaeota in Hydrothermal Sediment.</title>
        <authorList>
            <person name="Zhou Z."/>
            <person name="Liu Y."/>
            <person name="Xu W."/>
            <person name="Pan J."/>
            <person name="Luo Z.H."/>
            <person name="Li M."/>
        </authorList>
    </citation>
    <scope>NUCLEOTIDE SEQUENCE [LARGE SCALE GENOMIC DNA]</scope>
    <source>
        <strain evidence="7">HyVt-113</strain>
    </source>
</reference>
<keyword evidence="5" id="KW-0443">Lipid metabolism</keyword>
<comment type="function">
    <text evidence="5">Catalyzes the NADPH-dependent reduction of beta-ketoacyl-ACP substrates to beta-hydroxyacyl-ACP products, the first reductive step in the elongation cycle of fatty acid biosynthesis.</text>
</comment>
<name>A0A7V0I9P1_DESA2</name>
<dbReference type="FunFam" id="3.40.50.720:FF:000084">
    <property type="entry name" value="Short-chain dehydrogenase reductase"/>
    <property type="match status" value="1"/>
</dbReference>
<dbReference type="CDD" id="cd05333">
    <property type="entry name" value="BKR_SDR_c"/>
    <property type="match status" value="1"/>
</dbReference>
<evidence type="ECO:0000256" key="4">
    <source>
        <dbReference type="PIRSR" id="PIRSR611284-2"/>
    </source>
</evidence>
<dbReference type="InterPro" id="IPR011284">
    <property type="entry name" value="3oxo_ACP_reduc"/>
</dbReference>
<sequence length="236" mass="26309">MEKFYGKVCIVTGGSRGIGLEIAKTFKEREAKTVVIADIQEPQEEGFIFYRVDVRDYQEVKKVVDDVVKKYGGIHILVNNAGVTRDKLFLRMKEEDWDFVLDVNLKGAFNFSHACVPYMIRQKDGVIINISSVIGIIGNVGQTNYSASKGALISFTKSLAKEIGSRNVRVLAIAPGFIETPMTEKLPEEVKKDYLSRIPLKRFGKPKDIAELVSFLASERANYITGQVIIIDGGLI</sequence>
<dbReference type="GO" id="GO:0051287">
    <property type="term" value="F:NAD binding"/>
    <property type="evidence" value="ECO:0007669"/>
    <property type="project" value="UniProtKB-UniRule"/>
</dbReference>
<dbReference type="PRINTS" id="PR00081">
    <property type="entry name" value="GDHRDH"/>
</dbReference>
<dbReference type="GO" id="GO:0048038">
    <property type="term" value="F:quinone binding"/>
    <property type="evidence" value="ECO:0007669"/>
    <property type="project" value="TreeGrafter"/>
</dbReference>
<dbReference type="NCBIfam" id="TIGR01830">
    <property type="entry name" value="3oxo_ACP_reduc"/>
    <property type="match status" value="1"/>
</dbReference>
<gene>
    <name evidence="7" type="primary">fabG</name>
    <name evidence="7" type="ORF">ENF30_00500</name>
</gene>
<evidence type="ECO:0000256" key="3">
    <source>
        <dbReference type="PIRSR" id="PIRSR611284-1"/>
    </source>
</evidence>
<dbReference type="NCBIfam" id="NF005559">
    <property type="entry name" value="PRK07231.1"/>
    <property type="match status" value="1"/>
</dbReference>
<comment type="similarity">
    <text evidence="1 5">Belongs to the short-chain dehydrogenases/reductases (SDR) family.</text>
</comment>
<dbReference type="Pfam" id="PF13561">
    <property type="entry name" value="adh_short_C2"/>
    <property type="match status" value="1"/>
</dbReference>
<dbReference type="SMART" id="SM00822">
    <property type="entry name" value="PKS_KR"/>
    <property type="match status" value="1"/>
</dbReference>
<feature type="active site" description="Proton acceptor" evidence="3">
    <location>
        <position position="145"/>
    </location>
</feature>
<keyword evidence="4 5" id="KW-0521">NADP</keyword>
<dbReference type="GO" id="GO:0004316">
    <property type="term" value="F:3-oxoacyl-[acyl-carrier-protein] reductase (NADPH) activity"/>
    <property type="evidence" value="ECO:0007669"/>
    <property type="project" value="UniProtKB-UniRule"/>
</dbReference>
<comment type="catalytic activity">
    <reaction evidence="5">
        <text>a (3R)-hydroxyacyl-[ACP] + NADP(+) = a 3-oxoacyl-[ACP] + NADPH + H(+)</text>
        <dbReference type="Rhea" id="RHEA:17397"/>
        <dbReference type="Rhea" id="RHEA-COMP:9916"/>
        <dbReference type="Rhea" id="RHEA-COMP:9945"/>
        <dbReference type="ChEBI" id="CHEBI:15378"/>
        <dbReference type="ChEBI" id="CHEBI:57783"/>
        <dbReference type="ChEBI" id="CHEBI:58349"/>
        <dbReference type="ChEBI" id="CHEBI:78776"/>
        <dbReference type="ChEBI" id="CHEBI:78827"/>
        <dbReference type="EC" id="1.1.1.100"/>
    </reaction>
</comment>
<dbReference type="InterPro" id="IPR020904">
    <property type="entry name" value="Sc_DH/Rdtase_CS"/>
</dbReference>
<dbReference type="AlphaFoldDB" id="A0A7V0I9P1"/>
<dbReference type="PRINTS" id="PR00080">
    <property type="entry name" value="SDRFAMILY"/>
</dbReference>
<feature type="binding site" evidence="4">
    <location>
        <begin position="145"/>
        <end position="149"/>
    </location>
    <ligand>
        <name>NADP(+)</name>
        <dbReference type="ChEBI" id="CHEBI:58349"/>
    </ligand>
</feature>
<organism evidence="7">
    <name type="scientific">Desulfofervidus auxilii</name>
    <dbReference type="NCBI Taxonomy" id="1621989"/>
    <lineage>
        <taxon>Bacteria</taxon>
        <taxon>Pseudomonadati</taxon>
        <taxon>Thermodesulfobacteriota</taxon>
        <taxon>Candidatus Desulfofervidia</taxon>
        <taxon>Candidatus Desulfofervidales</taxon>
        <taxon>Candidatus Desulfofervidaceae</taxon>
        <taxon>Candidatus Desulfofervidus</taxon>
    </lineage>
</organism>
<protein>
    <recommendedName>
        <fullName evidence="5">3-oxoacyl-[acyl-carrier-protein] reductase</fullName>
        <ecNumber evidence="5">1.1.1.100</ecNumber>
    </recommendedName>
</protein>
<dbReference type="InterPro" id="IPR002347">
    <property type="entry name" value="SDR_fam"/>
</dbReference>
<proteinExistence type="inferred from homology"/>
<dbReference type="PROSITE" id="PS00061">
    <property type="entry name" value="ADH_SHORT"/>
    <property type="match status" value="1"/>
</dbReference>
<evidence type="ECO:0000256" key="2">
    <source>
        <dbReference type="ARBA" id="ARBA00023002"/>
    </source>
</evidence>
<feature type="binding site" evidence="4">
    <location>
        <position position="178"/>
    </location>
    <ligand>
        <name>NADP(+)</name>
        <dbReference type="ChEBI" id="CHEBI:58349"/>
    </ligand>
</feature>
<evidence type="ECO:0000259" key="6">
    <source>
        <dbReference type="SMART" id="SM00822"/>
    </source>
</evidence>
<comment type="subunit">
    <text evidence="5">Homotetramer.</text>
</comment>
<keyword evidence="5" id="KW-0276">Fatty acid metabolism</keyword>
<accession>A0A7V0I9P1</accession>
<keyword evidence="5" id="KW-0444">Lipid biosynthesis</keyword>
<evidence type="ECO:0000256" key="5">
    <source>
        <dbReference type="RuleBase" id="RU366074"/>
    </source>
</evidence>
<dbReference type="Proteomes" id="UP000885706">
    <property type="component" value="Unassembled WGS sequence"/>
</dbReference>
<feature type="binding site" evidence="4">
    <location>
        <begin position="13"/>
        <end position="16"/>
    </location>
    <ligand>
        <name>NADP(+)</name>
        <dbReference type="ChEBI" id="CHEBI:58349"/>
    </ligand>
</feature>
<dbReference type="Gene3D" id="3.40.50.720">
    <property type="entry name" value="NAD(P)-binding Rossmann-like Domain"/>
    <property type="match status" value="1"/>
</dbReference>
<dbReference type="PANTHER" id="PTHR42760:SF133">
    <property type="entry name" value="3-OXOACYL-[ACYL-CARRIER-PROTEIN] REDUCTASE"/>
    <property type="match status" value="1"/>
</dbReference>
<dbReference type="InterPro" id="IPR057326">
    <property type="entry name" value="KR_dom"/>
</dbReference>
<feature type="binding site" evidence="4">
    <location>
        <position position="80"/>
    </location>
    <ligand>
        <name>NADP(+)</name>
        <dbReference type="ChEBI" id="CHEBI:58349"/>
    </ligand>
</feature>
<evidence type="ECO:0000313" key="7">
    <source>
        <dbReference type="EMBL" id="HDD35259.1"/>
    </source>
</evidence>
<comment type="caution">
    <text evidence="7">The sequence shown here is derived from an EMBL/GenBank/DDBJ whole genome shotgun (WGS) entry which is preliminary data.</text>
</comment>